<evidence type="ECO:0000256" key="15">
    <source>
        <dbReference type="PIRSR" id="PIRSR602401-1"/>
    </source>
</evidence>
<evidence type="ECO:0000256" key="2">
    <source>
        <dbReference type="ARBA" id="ARBA00004174"/>
    </source>
</evidence>
<comment type="catalytic activity">
    <reaction evidence="14">
        <text>an organic molecule + reduced [NADPH--hemoprotein reductase] + O2 = an alcohol + oxidized [NADPH--hemoprotein reductase] + H2O + H(+)</text>
        <dbReference type="Rhea" id="RHEA:17149"/>
        <dbReference type="Rhea" id="RHEA-COMP:11964"/>
        <dbReference type="Rhea" id="RHEA-COMP:11965"/>
        <dbReference type="ChEBI" id="CHEBI:15377"/>
        <dbReference type="ChEBI" id="CHEBI:15378"/>
        <dbReference type="ChEBI" id="CHEBI:15379"/>
        <dbReference type="ChEBI" id="CHEBI:30879"/>
        <dbReference type="ChEBI" id="CHEBI:57618"/>
        <dbReference type="ChEBI" id="CHEBI:58210"/>
        <dbReference type="ChEBI" id="CHEBI:142491"/>
        <dbReference type="EC" id="1.14.14.1"/>
    </reaction>
</comment>
<keyword evidence="6 15" id="KW-0349">Heme</keyword>
<evidence type="ECO:0000256" key="12">
    <source>
        <dbReference type="ARBA" id="ARBA00023033"/>
    </source>
</evidence>
<evidence type="ECO:0000256" key="10">
    <source>
        <dbReference type="ARBA" id="ARBA00023002"/>
    </source>
</evidence>
<keyword evidence="9" id="KW-0492">Microsome</keyword>
<dbReference type="GO" id="GO:0016712">
    <property type="term" value="F:oxidoreductase activity, acting on paired donors, with incorporation or reduction of molecular oxygen, reduced flavin or flavoprotein as one donor, and incorporation of one atom of oxygen"/>
    <property type="evidence" value="ECO:0007669"/>
    <property type="project" value="UniProtKB-EC"/>
</dbReference>
<keyword evidence="8" id="KW-0256">Endoplasmic reticulum</keyword>
<evidence type="ECO:0000256" key="17">
    <source>
        <dbReference type="SAM" id="Phobius"/>
    </source>
</evidence>
<evidence type="ECO:0000256" key="4">
    <source>
        <dbReference type="ARBA" id="ARBA00010617"/>
    </source>
</evidence>
<dbReference type="InterPro" id="IPR001128">
    <property type="entry name" value="Cyt_P450"/>
</dbReference>
<dbReference type="InterPro" id="IPR017972">
    <property type="entry name" value="Cyt_P450_CS"/>
</dbReference>
<keyword evidence="19" id="KW-1185">Reference proteome</keyword>
<dbReference type="PRINTS" id="PR00463">
    <property type="entry name" value="EP450I"/>
</dbReference>
<dbReference type="InterPro" id="IPR036396">
    <property type="entry name" value="Cyt_P450_sf"/>
</dbReference>
<dbReference type="FunFam" id="1.10.630.10:FF:000042">
    <property type="entry name" value="Cytochrome P450"/>
    <property type="match status" value="1"/>
</dbReference>
<keyword evidence="17" id="KW-0812">Transmembrane</keyword>
<keyword evidence="11 15" id="KW-0408">Iron</keyword>
<evidence type="ECO:0000313" key="19">
    <source>
        <dbReference type="Proteomes" id="UP001154114"/>
    </source>
</evidence>
<dbReference type="GO" id="GO:0005506">
    <property type="term" value="F:iron ion binding"/>
    <property type="evidence" value="ECO:0007669"/>
    <property type="project" value="InterPro"/>
</dbReference>
<evidence type="ECO:0000256" key="14">
    <source>
        <dbReference type="ARBA" id="ARBA00047827"/>
    </source>
</evidence>
<evidence type="ECO:0000313" key="18">
    <source>
        <dbReference type="EMBL" id="CAH0600635.1"/>
    </source>
</evidence>
<dbReference type="PANTHER" id="PTHR24292">
    <property type="entry name" value="CYTOCHROME P450"/>
    <property type="match status" value="1"/>
</dbReference>
<dbReference type="GO" id="GO:0020037">
    <property type="term" value="F:heme binding"/>
    <property type="evidence" value="ECO:0007669"/>
    <property type="project" value="InterPro"/>
</dbReference>
<dbReference type="Proteomes" id="UP001154114">
    <property type="component" value="Chromosome 3"/>
</dbReference>
<evidence type="ECO:0000256" key="3">
    <source>
        <dbReference type="ARBA" id="ARBA00004406"/>
    </source>
</evidence>
<dbReference type="PANTHER" id="PTHR24292:SF45">
    <property type="entry name" value="CYTOCHROME P450 6G1-RELATED"/>
    <property type="match status" value="1"/>
</dbReference>
<evidence type="ECO:0000256" key="9">
    <source>
        <dbReference type="ARBA" id="ARBA00022848"/>
    </source>
</evidence>
<comment type="cofactor">
    <cofactor evidence="1 15">
        <name>heme</name>
        <dbReference type="ChEBI" id="CHEBI:30413"/>
    </cofactor>
</comment>
<dbReference type="InterPro" id="IPR002401">
    <property type="entry name" value="Cyt_P450_E_grp-I"/>
</dbReference>
<evidence type="ECO:0000256" key="5">
    <source>
        <dbReference type="ARBA" id="ARBA00012109"/>
    </source>
</evidence>
<dbReference type="CDD" id="cd11056">
    <property type="entry name" value="CYP6-like"/>
    <property type="match status" value="1"/>
</dbReference>
<dbReference type="SUPFAM" id="SSF48264">
    <property type="entry name" value="Cytochrome P450"/>
    <property type="match status" value="1"/>
</dbReference>
<evidence type="ECO:0000256" key="1">
    <source>
        <dbReference type="ARBA" id="ARBA00001971"/>
    </source>
</evidence>
<comment type="similarity">
    <text evidence="4 16">Belongs to the cytochrome P450 family.</text>
</comment>
<dbReference type="InterPro" id="IPR050476">
    <property type="entry name" value="Insect_CytP450_Detox"/>
</dbReference>
<dbReference type="GO" id="GO:0005789">
    <property type="term" value="C:endoplasmic reticulum membrane"/>
    <property type="evidence" value="ECO:0007669"/>
    <property type="project" value="UniProtKB-SubCell"/>
</dbReference>
<accession>A0A9P0FY70</accession>
<evidence type="ECO:0000256" key="8">
    <source>
        <dbReference type="ARBA" id="ARBA00022824"/>
    </source>
</evidence>
<keyword evidence="13 17" id="KW-0472">Membrane</keyword>
<dbReference type="PROSITE" id="PS00086">
    <property type="entry name" value="CYTOCHROME_P450"/>
    <property type="match status" value="1"/>
</dbReference>
<keyword evidence="7 15" id="KW-0479">Metal-binding</keyword>
<feature type="transmembrane region" description="Helical" evidence="17">
    <location>
        <begin position="34"/>
        <end position="56"/>
    </location>
</feature>
<dbReference type="AlphaFoldDB" id="A0A9P0FY70"/>
<feature type="binding site" description="axial binding residue" evidence="15">
    <location>
        <position position="480"/>
    </location>
    <ligand>
        <name>heme</name>
        <dbReference type="ChEBI" id="CHEBI:30413"/>
    </ligand>
    <ligandPart>
        <name>Fe</name>
        <dbReference type="ChEBI" id="CHEBI:18248"/>
    </ligandPart>
</feature>
<dbReference type="PRINTS" id="PR00385">
    <property type="entry name" value="P450"/>
</dbReference>
<reference evidence="18" key="1">
    <citation type="submission" date="2021-12" db="EMBL/GenBank/DDBJ databases">
        <authorList>
            <person name="King R."/>
        </authorList>
    </citation>
    <scope>NUCLEOTIDE SEQUENCE</scope>
</reference>
<dbReference type="EMBL" id="LR824006">
    <property type="protein sequence ID" value="CAH0600635.1"/>
    <property type="molecule type" value="Genomic_DNA"/>
</dbReference>
<sequence length="533" mass="61492">MITLTLPMLTKSDVFKQPFSILVQVIKHNGRKMLLYIFQCAFYFLTLSLTVLYFFFRHNYGYWKKRGVPYEKPTMFFGNLSFLMRSSVSDAFLNLNKKNKRDYVGIFLAWKPTLLIQSKEYARQVLVKDNDCFLDRYSYSGRAEDPLGSLNLFSLKSPIWKRMRADLTPMFTTMRLKGLTELMNLNSIELVNKIQRDYVSNNKPVDIKTVFGMYTSDTVGFTVFGIRVSALKEGTSPLWTITGPMMEWTLKRGAELATILLVPFVAKTMRQKFFSQEATDYVRKLFWNVVDERRDTGKSSDRDLVNHLLKLKENLKLPTGSGEQFADDLMLAQAALFIFAAIETSSTTLLHCLHELSHNPDKQEKLYKEIDNAMKASGKEVLDYEGLTSIKYLTACIQETLRKYPPVPFLDRLCNKTIKLNDELTIEKGTPVFVNVIGIHHNEDYFPEPGKWLPERFEGRSESDNLDFTLLPFGEGPRNCIGLRYGLMQVRSAIAHMLAKYRLEPVEPYKINADPYSFLLTPKSGFNMKFVPR</sequence>
<evidence type="ECO:0000256" key="6">
    <source>
        <dbReference type="ARBA" id="ARBA00022617"/>
    </source>
</evidence>
<dbReference type="Pfam" id="PF00067">
    <property type="entry name" value="p450"/>
    <property type="match status" value="1"/>
</dbReference>
<gene>
    <name evidence="18" type="ORF">CINC_LOCUS9535</name>
</gene>
<dbReference type="EC" id="1.14.14.1" evidence="5"/>
<name>A0A9P0FY70_CHRIL</name>
<evidence type="ECO:0000256" key="7">
    <source>
        <dbReference type="ARBA" id="ARBA00022723"/>
    </source>
</evidence>
<evidence type="ECO:0000256" key="13">
    <source>
        <dbReference type="ARBA" id="ARBA00023136"/>
    </source>
</evidence>
<dbReference type="Gene3D" id="1.10.630.10">
    <property type="entry name" value="Cytochrome P450"/>
    <property type="match status" value="1"/>
</dbReference>
<keyword evidence="12 16" id="KW-0503">Monooxygenase</keyword>
<keyword evidence="10 16" id="KW-0560">Oxidoreductase</keyword>
<keyword evidence="17" id="KW-1133">Transmembrane helix</keyword>
<protein>
    <recommendedName>
        <fullName evidence="5">unspecific monooxygenase</fullName>
        <ecNumber evidence="5">1.14.14.1</ecNumber>
    </recommendedName>
</protein>
<evidence type="ECO:0000256" key="11">
    <source>
        <dbReference type="ARBA" id="ARBA00023004"/>
    </source>
</evidence>
<comment type="subcellular location">
    <subcellularLocation>
        <location evidence="3">Endoplasmic reticulum membrane</location>
        <topology evidence="3">Peripheral membrane protein</topology>
    </subcellularLocation>
    <subcellularLocation>
        <location evidence="2">Microsome membrane</location>
        <topology evidence="2">Peripheral membrane protein</topology>
    </subcellularLocation>
</comment>
<proteinExistence type="inferred from homology"/>
<dbReference type="OrthoDB" id="2789670at2759"/>
<evidence type="ECO:0000256" key="16">
    <source>
        <dbReference type="RuleBase" id="RU000461"/>
    </source>
</evidence>
<organism evidence="18 19">
    <name type="scientific">Chrysodeixis includens</name>
    <name type="common">Soybean looper</name>
    <name type="synonym">Pseudoplusia includens</name>
    <dbReference type="NCBI Taxonomy" id="689277"/>
    <lineage>
        <taxon>Eukaryota</taxon>
        <taxon>Metazoa</taxon>
        <taxon>Ecdysozoa</taxon>
        <taxon>Arthropoda</taxon>
        <taxon>Hexapoda</taxon>
        <taxon>Insecta</taxon>
        <taxon>Pterygota</taxon>
        <taxon>Neoptera</taxon>
        <taxon>Endopterygota</taxon>
        <taxon>Lepidoptera</taxon>
        <taxon>Glossata</taxon>
        <taxon>Ditrysia</taxon>
        <taxon>Noctuoidea</taxon>
        <taxon>Noctuidae</taxon>
        <taxon>Plusiinae</taxon>
        <taxon>Chrysodeixis</taxon>
    </lineage>
</organism>